<evidence type="ECO:0000313" key="2">
    <source>
        <dbReference type="EMBL" id="TQJ08227.1"/>
    </source>
</evidence>
<dbReference type="AlphaFoldDB" id="A0A542DYR7"/>
<name>A0A542DYR7_9MICO</name>
<protein>
    <submittedName>
        <fullName evidence="2">Uncharacterized protein</fullName>
    </submittedName>
</protein>
<dbReference type="Proteomes" id="UP000317893">
    <property type="component" value="Unassembled WGS sequence"/>
</dbReference>
<sequence>MGGMSWFRRKPSTGPAAESSPPAEPEPVVEAVAETVAEPAPVPEPAPASVRGPVLLDAPADPFAELGDADLLAGTYSRLVPEERLSRGHLRYARPVAPGLVEVLGLDLEDAIAEYGDDQVAEYGPVEDLWRAGRSNLRRVEADDRRTLERDGGRVEVLLAESPYLASTLLVLDEVVERVTGQAPDPDLGVLAAAPNHHQLDFHVIADDSLLPSLNLIAAVGAVGHHDDAAALSPDVYWWHHGRLERLTTVHDGRIRVDATGEFGKVLEQVGGEPPTEPA</sequence>
<dbReference type="EMBL" id="VFMN01000001">
    <property type="protein sequence ID" value="TQJ08227.1"/>
    <property type="molecule type" value="Genomic_DNA"/>
</dbReference>
<organism evidence="2 3">
    <name type="scientific">Lapillicoccus jejuensis</name>
    <dbReference type="NCBI Taxonomy" id="402171"/>
    <lineage>
        <taxon>Bacteria</taxon>
        <taxon>Bacillati</taxon>
        <taxon>Actinomycetota</taxon>
        <taxon>Actinomycetes</taxon>
        <taxon>Micrococcales</taxon>
        <taxon>Intrasporangiaceae</taxon>
        <taxon>Lapillicoccus</taxon>
    </lineage>
</organism>
<feature type="compositionally biased region" description="Low complexity" evidence="1">
    <location>
        <begin position="15"/>
        <end position="39"/>
    </location>
</feature>
<feature type="region of interest" description="Disordered" evidence="1">
    <location>
        <begin position="1"/>
        <end position="50"/>
    </location>
</feature>
<proteinExistence type="predicted"/>
<gene>
    <name evidence="2" type="ORF">FB458_1311</name>
</gene>
<comment type="caution">
    <text evidence="2">The sequence shown here is derived from an EMBL/GenBank/DDBJ whole genome shotgun (WGS) entry which is preliminary data.</text>
</comment>
<reference evidence="2 3" key="1">
    <citation type="submission" date="2019-06" db="EMBL/GenBank/DDBJ databases">
        <title>Sequencing the genomes of 1000 actinobacteria strains.</title>
        <authorList>
            <person name="Klenk H.-P."/>
        </authorList>
    </citation>
    <scope>NUCLEOTIDE SEQUENCE [LARGE SCALE GENOMIC DNA]</scope>
    <source>
        <strain evidence="2 3">DSM 18607</strain>
    </source>
</reference>
<keyword evidence="3" id="KW-1185">Reference proteome</keyword>
<evidence type="ECO:0000313" key="3">
    <source>
        <dbReference type="Proteomes" id="UP000317893"/>
    </source>
</evidence>
<evidence type="ECO:0000256" key="1">
    <source>
        <dbReference type="SAM" id="MobiDB-lite"/>
    </source>
</evidence>
<accession>A0A542DYR7</accession>